<feature type="domain" description="Dystroglycan-type cadherin-like" evidence="2">
    <location>
        <begin position="1331"/>
        <end position="1415"/>
    </location>
</feature>
<dbReference type="GO" id="GO:0016020">
    <property type="term" value="C:membrane"/>
    <property type="evidence" value="ECO:0007669"/>
    <property type="project" value="InterPro"/>
</dbReference>
<organism evidence="3">
    <name type="scientific">Solibacter usitatus (strain Ellin6076)</name>
    <dbReference type="NCBI Taxonomy" id="234267"/>
    <lineage>
        <taxon>Bacteria</taxon>
        <taxon>Pseudomonadati</taxon>
        <taxon>Acidobacteriota</taxon>
        <taxon>Terriglobia</taxon>
        <taxon>Bryobacterales</taxon>
        <taxon>Solibacteraceae</taxon>
        <taxon>Candidatus Solibacter</taxon>
    </lineage>
</organism>
<dbReference type="GO" id="GO:0005509">
    <property type="term" value="F:calcium ion binding"/>
    <property type="evidence" value="ECO:0007669"/>
    <property type="project" value="InterPro"/>
</dbReference>
<accession>Q01XH1</accession>
<dbReference type="InterPro" id="IPR006644">
    <property type="entry name" value="Cadg"/>
</dbReference>
<sequence precursor="true">MAQVTITSATPLPSGVAGASYNFALAATGGTLPYTWVVTSGQPPAGLTLSSAGVLSGPTGASSVSTFSVTVTDSSASPLSDTRGFTLTIVPNITTTSLPVSTVNRPYPGTLLTATGLSGAPSWSATNLPTGMSIGTDGTLAGTPTVSGAFTPAFSVLDTGSGATGTANIPLTINPGPAVTDSSPLPSGVLAAVYTYQFGATSPVSGGTPPYSWSSPSQLPAGLGIAADGTLSGTPTQTGLFTFPVQVADARGATGSKTFALVIGTLPVLVTTLRPPPPSTVGVPYPPPLPALQPPYFKAARGTGTYAWTSSGFPAGLLVSPANTTQVGIAGTPTAAGSFPASVTATDPLNESDQANFTLVINPAPAINTNPLQPCTAGTACTRTLSVSGGTPAFLWTLVSGAVPAGMSFNNAGVIGGQPSAVASPTTAAFTAKATDSATAFDAQPLSLVVNPAIVISPGTLPPTTSNLAYSQSISTTGGTGNIALAATGLPGWLTLQGNVLSGTAPSVLTPTSFPFTVKATDSNNASTTISYTVVVNPLPTISTASPLPAWTVNRPYSQNIAAGGGTGALTIADNGATLPNWLTVSAAGLLTGTPPAAGPVNFTLKVTDTLGATTTKSFALTINPTPAVTTVTLPQTTSLSVYNQQLTESGGTSQFSWQGSGLPGWLSLSAAGVLSGTAPVVASSTIFNFSVTVTDTAGAVSASQNLAVTVNPQIQITTGSPLPATTSGLSYAAALSATGGIGAITFTSSNLPGWLTLTAAGGLSGTAPAVSGPTPFTFDVTAHDTVNATSTKSFSLTVNPLPAITTPSPLPAWTVNRPYSQNIAATGGTGTLTIADNAATLPNWLTVSAAGSLSGTPPAAGPVSFTLKVTDSLGAATSKAFVLTINPAPSVTTTTLPQTTSLSLYSQSLAETGGTSPFTWQGSGLPGWLSLSAGGVLSGTAPSVGQSTAFNFSVTVTDNAGAVSAPQALSVTVNPAIQITNTSPLPPTTSGLSYAAQFAASGGTGTVTFTSPNLPGWLTLTAAGGLSGTAPAVANATPYTFDVTARDAVNAFNTKTFSLTVNPLPAITNSSTLPPWTVNRPYSHNLAAAGGTGTLTIADNGATLPNWLTVSAAGSLSGTPPAAGPVSLTLKVTDTLGASTTKPFALTINPPPSVTTTTLPQTTSLGVYSQSLAESGGTSPFSWQGAGLPAWLSLSAAGTLTGTGPVVASPTTFSFSVTVTDNAGAVSPAQNLSVIVNPALRITANSLPPTESGLTYTQTFAVTGSAGTVTWSSANLPSWLTLSPAGVLSGTAPSVAAATPFSFNITATDTIIGTASQAFSVTVFPAVTITTASALPPWTVNRPYTQAVAAAQGNSSYTFTDNGATLPNWLTVTSAGVLNGTPPTTGPVSFTLRVTDGFGGTATRTFTLTINPAPSLTTTSLPPTTSGRPYSQTLTETGGTAGFTFSTANLPAWLTFNGATLSGTAPSVGAPTPFNFTVSVTDSAGAASAPQALTVTVNPAVTITTGSPLPAVASNTPYQQVFTAAGGTGNITWTFTGLPSWLSQNGATLSGVSPTVPVPTPFTFSTTATDAVGSANTRSFTVTVGSGVTITTNPSLGPWTANIFFSVTLTATGGTAPYTFKDAGTTLPSWLTLNGATLSGTPPTAFTYQFAITATDFLGAQGTASFTLPVNPVPAVTATSLPATTSGLQYLQTLAATGGTLPLTWNGSNLPGWLTLGGPVLSGAVPVVSSATQYPFGVSVTDLRGAISQVQPFTVTVNPPVTITTLAPLPQAAPGSVYSVPFAATGGTGGLSWTASGLPPWLSLSGNTVTGTPPISAVGTPVNFTVRATDTLGAFDSRSYSVTVGSAPPLISGTLPAWTVNRPYSASLTAGGGTPPYKNWLVTGGALPAGLQLDSTSGAVNGTPTGVGTASFTIGVTDSKAVPGSAPYTLQINPAPAIPQQNLPSAAPGATYSQAVAETGGTPPFTWISTGLSGTGLSLTPAGTLTGVPTSTPPATISFSASLTDAAGAVAQGSVSLTVAPAISITTSALPATTSTAPYTASLSASGGTGALAFSTLPNSLPAWLSLTAKGALSGVAPLVAAATDFNFVATATDSLGVAVSKAFSVTVNPPPQVLTVTLPAGTAGAPYWVQLAGSGGTGALTWSGQNLPAWASLNASGVISGTPPSASSTTFTVIVRDSLQIASQPANLTAVVNAPGGVPAITTPCPFPPTTAGLALSRTVTASGGFPPYSWSASGLPAWLALTPNGALAGTAVAGAAAFTLQLTDSKSQPASLGCGITVNPLPAITSGPLAPGTVGAPYVQGLNASGGTGPLVWSAPTLPDWVSLDPLTGALKGSPTTAGTYSLSVQVTDSLGAVSLPASFVISVTSPGGSPFITACPLPYGSAGSPMSFQLTAALGLPPYQWSVLGLPATLSATAAGIVSGTPAAVGSYTVTMAATDAANVTVNATCQLNIFSGLAVTTNSLPDGTVGAPYSQTLAATGGVGAIQWFSFGLPAWLSLDPTTGILSGTPAAAGSYPFSAQAIDSLGSRSVSAQLTINVAAPGGGLTISTACPLPDITESMLISTTFTAHGGNPPYTWAATGLPAGVSLSATGTLTGAPAAGTISFSVQTADQQKQTASTSCSLRINPKPAISTTSLPDGSAGTPYSAPVAARGGTGKLQYQGGLPYWLSIDPASGQLSGTPPSAGGASAVVRVSDTFGIADSKAYSFSIAAQSSGPSPALTSACPFPAATAGVSYSLNQTAAGGIPPYRFFISGLPPGLAYTSSGGITGVALSGGAVQVVVEVIDARGATATALCGLSVAPPLPLKITSATPDGKVNQSYSGGFSATGGIPPFAWSVATGSLPPGLLLDPASGALSGSPTAPGPFSFQVQVTDITKTSATLGGAINIAASLFISTQPALPDATGGISYRQALLTSSAVGTVTWSLVSGALPDGLTLDPASGVISGAATSAGPFQFTMQAVDSAGQPAQQKFTLSVTLAPLPPVTISGLSSTAAPAQQLITGVGLAAPYPLDIVGQLNLTVTPDASLAVIDPAVQFAAGGATVPFRIAAGSVQATFAQTPAFQTGTVMGTLRLDVTLQTGGKSVSPPSNPAISGQLARLAPVIVGTPAVTRTTNGIQVSLIGFATSREVTSATFHFTGTNLQGTDINVPLSSLLGGWFSDPQSIAFGSTFKLVQQFTVQGAASQVTGVTITLTNAVGSSTPVSVTF</sequence>
<feature type="domain" description="Dystroglycan-type cadherin-like" evidence="2">
    <location>
        <begin position="1417"/>
        <end position="1505"/>
    </location>
</feature>
<proteinExistence type="predicted"/>
<protein>
    <submittedName>
        <fullName evidence="3">Ig family protein</fullName>
    </submittedName>
</protein>
<dbReference type="EMBL" id="CP000473">
    <property type="protein sequence ID" value="ABJ85644.1"/>
    <property type="molecule type" value="Genomic_DNA"/>
</dbReference>
<feature type="domain" description="Dystroglycan-type cadherin-like" evidence="2">
    <location>
        <begin position="1069"/>
        <end position="1156"/>
    </location>
</feature>
<dbReference type="Pfam" id="PF05345">
    <property type="entry name" value="He_PIG"/>
    <property type="match status" value="29"/>
</dbReference>
<evidence type="ECO:0000259" key="1">
    <source>
        <dbReference type="SMART" id="SM00089"/>
    </source>
</evidence>
<dbReference type="SUPFAM" id="SSF49313">
    <property type="entry name" value="Cadherin-like"/>
    <property type="match status" value="21"/>
</dbReference>
<feature type="domain" description="Dystroglycan-type cadherin-like" evidence="2">
    <location>
        <begin position="2896"/>
        <end position="2984"/>
    </location>
</feature>
<feature type="domain" description="Dystroglycan-type cadherin-like" evidence="2">
    <location>
        <begin position="2460"/>
        <end position="2547"/>
    </location>
</feature>
<feature type="domain" description="PKD/Chitinase" evidence="1">
    <location>
        <begin position="883"/>
        <end position="975"/>
    </location>
</feature>
<dbReference type="InterPro" id="IPR013783">
    <property type="entry name" value="Ig-like_fold"/>
</dbReference>
<dbReference type="InterPro" id="IPR015919">
    <property type="entry name" value="Cadherin-like_sf"/>
</dbReference>
<feature type="domain" description="PKD/Chitinase" evidence="1">
    <location>
        <begin position="1345"/>
        <end position="1414"/>
    </location>
</feature>
<dbReference type="PANTHER" id="PTHR37494">
    <property type="entry name" value="HEMAGGLUTININ"/>
    <property type="match status" value="1"/>
</dbReference>
<dbReference type="SMART" id="SM00089">
    <property type="entry name" value="PKD"/>
    <property type="match status" value="4"/>
</dbReference>
<reference evidence="3" key="1">
    <citation type="submission" date="2006-10" db="EMBL/GenBank/DDBJ databases">
        <title>Complete sequence of Solibacter usitatus Ellin6076.</title>
        <authorList>
            <consortium name="US DOE Joint Genome Institute"/>
            <person name="Copeland A."/>
            <person name="Lucas S."/>
            <person name="Lapidus A."/>
            <person name="Barry K."/>
            <person name="Detter J.C."/>
            <person name="Glavina del Rio T."/>
            <person name="Hammon N."/>
            <person name="Israni S."/>
            <person name="Dalin E."/>
            <person name="Tice H."/>
            <person name="Pitluck S."/>
            <person name="Thompson L.S."/>
            <person name="Brettin T."/>
            <person name="Bruce D."/>
            <person name="Han C."/>
            <person name="Tapia R."/>
            <person name="Gilna P."/>
            <person name="Schmutz J."/>
            <person name="Larimer F."/>
            <person name="Land M."/>
            <person name="Hauser L."/>
            <person name="Kyrpides N."/>
            <person name="Mikhailova N."/>
            <person name="Janssen P.H."/>
            <person name="Kuske C.R."/>
            <person name="Richardson P."/>
        </authorList>
    </citation>
    <scope>NUCLEOTIDE SEQUENCE</scope>
    <source>
        <strain evidence="3">Ellin6076</strain>
    </source>
</reference>
<dbReference type="KEGG" id="sus:Acid_4685"/>
<name>Q01XH1_SOLUE</name>
<dbReference type="eggNOG" id="COG4625">
    <property type="taxonomic scope" value="Bacteria"/>
</dbReference>
<feature type="domain" description="Dystroglycan-type cadherin-like" evidence="2">
    <location>
        <begin position="629"/>
        <end position="718"/>
    </location>
</feature>
<feature type="domain" description="PKD/Chitinase" evidence="1">
    <location>
        <begin position="2372"/>
        <end position="2457"/>
    </location>
</feature>
<dbReference type="STRING" id="234267.Acid_4685"/>
<feature type="domain" description="Dystroglycan-type cadherin-like" evidence="2">
    <location>
        <begin position="2019"/>
        <end position="2116"/>
    </location>
</feature>
<feature type="domain" description="Dystroglycan-type cadherin-like" evidence="2">
    <location>
        <begin position="806"/>
        <end position="890"/>
    </location>
</feature>
<dbReference type="Gene3D" id="2.60.40.10">
    <property type="entry name" value="Immunoglobulins"/>
    <property type="match status" value="34"/>
</dbReference>
<dbReference type="HOGENOM" id="CLU_225443_0_0_0"/>
<feature type="domain" description="Dystroglycan-type cadherin-like" evidence="2">
    <location>
        <begin position="534"/>
        <end position="627"/>
    </location>
</feature>
<evidence type="ECO:0000313" key="3">
    <source>
        <dbReference type="EMBL" id="ABJ85644.1"/>
    </source>
</evidence>
<dbReference type="PANTHER" id="PTHR37494:SF1">
    <property type="entry name" value="STAPHYLOCOCCUS AUREUS SURFACE PROTEIN A"/>
    <property type="match status" value="1"/>
</dbReference>
<dbReference type="InterPro" id="IPR022409">
    <property type="entry name" value="PKD/Chitinase_dom"/>
</dbReference>
<evidence type="ECO:0000259" key="2">
    <source>
        <dbReference type="SMART" id="SM00736"/>
    </source>
</evidence>
<dbReference type="SMART" id="SM00736">
    <property type="entry name" value="CADG"/>
    <property type="match status" value="9"/>
</dbReference>
<dbReference type="InParanoid" id="Q01XH1"/>
<feature type="domain" description="PKD/Chitinase" evidence="1">
    <location>
        <begin position="176"/>
        <end position="266"/>
    </location>
</feature>
<gene>
    <name evidence="3" type="ordered locus">Acid_4685</name>
</gene>